<sequence>MLIEPLSSPGRALRSVWLSPALVTLLLGLYRITTPELWRDEFSSWSAATRPLPQLFAMLGNVDASNGAYYLVLHAWTGVFGDSVLSLRLPSALAMAAAAAFTALAALRWFGSRVAAVAAGLLLADLPNVSAYAQEARSYAIVTCAVAAGTWCLLRALERPCPARWAWYALCTALAGVFHLVSLSSLAGQCVVVALAVRSGRDTRALRWFPPAVLAALLPTVPVMLLGQRQSGRQLEWIAVATRYRLRTFWPELLGSSGVMCAFLLLAAAALAWRGHRSAAVQAAAAAVLPVLGVWLVSQGRTSYFVDRYLLFTLPAWAALAGGGVAAVRAAAQALGVRVALWGTPALREDAPLRGRKKQRERPRANADAGSRNAPRTPEGAGRVTNSRRGAAAPFPAPSRTPARLRTAPGLAAAPALAVVAVVGLLGLPEQRAVRYVTARTETDYRGAARLVASGYRAGDGIVAVAGQKAWMMVGAGVAYHLPDGVRPRPLLIAETAARAEDLFPSECPVPVRCIGDVSRTWVVTIGTGDDPYQALPAGQAGALRAVFTPSEVRHVRGLTVSLLVRARGRA</sequence>
<keyword evidence="12" id="KW-1185">Reference proteome</keyword>
<feature type="transmembrane region" description="Helical" evidence="9">
    <location>
        <begin position="279"/>
        <end position="297"/>
    </location>
</feature>
<feature type="region of interest" description="Disordered" evidence="8">
    <location>
        <begin position="351"/>
        <end position="403"/>
    </location>
</feature>
<feature type="transmembrane region" description="Helical" evidence="9">
    <location>
        <begin position="253"/>
        <end position="273"/>
    </location>
</feature>
<evidence type="ECO:0000313" key="11">
    <source>
        <dbReference type="EMBL" id="GAA2282402.1"/>
    </source>
</evidence>
<feature type="transmembrane region" description="Helical" evidence="9">
    <location>
        <begin position="408"/>
        <end position="428"/>
    </location>
</feature>
<evidence type="ECO:0000259" key="10">
    <source>
        <dbReference type="Pfam" id="PF13231"/>
    </source>
</evidence>
<keyword evidence="4" id="KW-0808">Transferase</keyword>
<evidence type="ECO:0000313" key="12">
    <source>
        <dbReference type="Proteomes" id="UP001500305"/>
    </source>
</evidence>
<feature type="transmembrane region" description="Helical" evidence="9">
    <location>
        <begin position="309"/>
        <end position="332"/>
    </location>
</feature>
<reference evidence="11 12" key="1">
    <citation type="journal article" date="2019" name="Int. J. Syst. Evol. Microbiol.">
        <title>The Global Catalogue of Microorganisms (GCM) 10K type strain sequencing project: providing services to taxonomists for standard genome sequencing and annotation.</title>
        <authorList>
            <consortium name="The Broad Institute Genomics Platform"/>
            <consortium name="The Broad Institute Genome Sequencing Center for Infectious Disease"/>
            <person name="Wu L."/>
            <person name="Ma J."/>
        </authorList>
    </citation>
    <scope>NUCLEOTIDE SEQUENCE [LARGE SCALE GENOMIC DNA]</scope>
    <source>
        <strain evidence="11 12">JCM 7356</strain>
    </source>
</reference>
<dbReference type="Pfam" id="PF13231">
    <property type="entry name" value="PMT_2"/>
    <property type="match status" value="1"/>
</dbReference>
<proteinExistence type="predicted"/>
<gene>
    <name evidence="11" type="ORF">GCM10010430_80300</name>
</gene>
<comment type="caution">
    <text evidence="11">The sequence shown here is derived from an EMBL/GenBank/DDBJ whole genome shotgun (WGS) entry which is preliminary data.</text>
</comment>
<dbReference type="InterPro" id="IPR038731">
    <property type="entry name" value="RgtA/B/C-like"/>
</dbReference>
<keyword evidence="3" id="KW-0328">Glycosyltransferase</keyword>
<comment type="subcellular location">
    <subcellularLocation>
        <location evidence="1">Cell membrane</location>
        <topology evidence="1">Multi-pass membrane protein</topology>
    </subcellularLocation>
</comment>
<evidence type="ECO:0000256" key="7">
    <source>
        <dbReference type="ARBA" id="ARBA00023136"/>
    </source>
</evidence>
<evidence type="ECO:0000256" key="3">
    <source>
        <dbReference type="ARBA" id="ARBA00022676"/>
    </source>
</evidence>
<keyword evidence="6 9" id="KW-1133">Transmembrane helix</keyword>
<evidence type="ECO:0000256" key="2">
    <source>
        <dbReference type="ARBA" id="ARBA00022475"/>
    </source>
</evidence>
<protein>
    <recommendedName>
        <fullName evidence="10">Glycosyltransferase RgtA/B/C/D-like domain-containing protein</fullName>
    </recommendedName>
</protein>
<keyword evidence="7 9" id="KW-0472">Membrane</keyword>
<dbReference type="EMBL" id="BAAATR010000100">
    <property type="protein sequence ID" value="GAA2282402.1"/>
    <property type="molecule type" value="Genomic_DNA"/>
</dbReference>
<keyword evidence="5 9" id="KW-0812">Transmembrane</keyword>
<dbReference type="PANTHER" id="PTHR33908">
    <property type="entry name" value="MANNOSYLTRANSFERASE YKCB-RELATED"/>
    <property type="match status" value="1"/>
</dbReference>
<feature type="transmembrane region" description="Helical" evidence="9">
    <location>
        <begin position="12"/>
        <end position="32"/>
    </location>
</feature>
<organism evidence="11 12">
    <name type="scientific">Kitasatospora cystarginea</name>
    <dbReference type="NCBI Taxonomy" id="58350"/>
    <lineage>
        <taxon>Bacteria</taxon>
        <taxon>Bacillati</taxon>
        <taxon>Actinomycetota</taxon>
        <taxon>Actinomycetes</taxon>
        <taxon>Kitasatosporales</taxon>
        <taxon>Streptomycetaceae</taxon>
        <taxon>Kitasatospora</taxon>
    </lineage>
</organism>
<evidence type="ECO:0000256" key="6">
    <source>
        <dbReference type="ARBA" id="ARBA00022989"/>
    </source>
</evidence>
<evidence type="ECO:0000256" key="4">
    <source>
        <dbReference type="ARBA" id="ARBA00022679"/>
    </source>
</evidence>
<feature type="transmembrane region" description="Helical" evidence="9">
    <location>
        <begin position="169"/>
        <end position="196"/>
    </location>
</feature>
<feature type="domain" description="Glycosyltransferase RgtA/B/C/D-like" evidence="10">
    <location>
        <begin position="72"/>
        <end position="224"/>
    </location>
</feature>
<dbReference type="InterPro" id="IPR050297">
    <property type="entry name" value="LipidA_mod_glycosyltrf_83"/>
</dbReference>
<dbReference type="PANTHER" id="PTHR33908:SF3">
    <property type="entry name" value="UNDECAPRENYL PHOSPHATE-ALPHA-4-AMINO-4-DEOXY-L-ARABINOSE ARABINOSYL TRANSFERASE"/>
    <property type="match status" value="1"/>
</dbReference>
<feature type="transmembrane region" description="Helical" evidence="9">
    <location>
        <begin position="89"/>
        <end position="107"/>
    </location>
</feature>
<keyword evidence="2" id="KW-1003">Cell membrane</keyword>
<evidence type="ECO:0000256" key="8">
    <source>
        <dbReference type="SAM" id="MobiDB-lite"/>
    </source>
</evidence>
<name>A0ABN3F326_9ACTN</name>
<evidence type="ECO:0000256" key="1">
    <source>
        <dbReference type="ARBA" id="ARBA00004651"/>
    </source>
</evidence>
<accession>A0ABN3F326</accession>
<evidence type="ECO:0000256" key="5">
    <source>
        <dbReference type="ARBA" id="ARBA00022692"/>
    </source>
</evidence>
<feature type="transmembrane region" description="Helical" evidence="9">
    <location>
        <begin position="208"/>
        <end position="227"/>
    </location>
</feature>
<evidence type="ECO:0000256" key="9">
    <source>
        <dbReference type="SAM" id="Phobius"/>
    </source>
</evidence>
<dbReference type="Proteomes" id="UP001500305">
    <property type="component" value="Unassembled WGS sequence"/>
</dbReference>